<comment type="caution">
    <text evidence="1">The sequence shown here is derived from an EMBL/GenBank/DDBJ whole genome shotgun (WGS) entry which is preliminary data.</text>
</comment>
<dbReference type="RefSeq" id="WP_136403241.1">
    <property type="nucleotide sequence ID" value="NZ_SSNZ01000004.1"/>
</dbReference>
<dbReference type="AlphaFoldDB" id="A0A4S3ZVW1"/>
<name>A0A4S3ZVW1_9FLAO</name>
<evidence type="ECO:0000313" key="1">
    <source>
        <dbReference type="EMBL" id="THF49832.1"/>
    </source>
</evidence>
<keyword evidence="2" id="KW-1185">Reference proteome</keyword>
<gene>
    <name evidence="1" type="ORF">E6C50_10780</name>
</gene>
<reference evidence="1 2" key="1">
    <citation type="submission" date="2019-04" db="EMBL/GenBank/DDBJ databases">
        <title>Flavobacterium sp. nov. isolated from construction timber.</title>
        <authorList>
            <person name="Lin S.-Y."/>
            <person name="Chang C.-T."/>
            <person name="Young C.-C."/>
        </authorList>
    </citation>
    <scope>NUCLEOTIDE SEQUENCE [LARGE SCALE GENOMIC DNA]</scope>
    <source>
        <strain evidence="1 2">CC-CTC003</strain>
    </source>
</reference>
<evidence type="ECO:0000313" key="2">
    <source>
        <dbReference type="Proteomes" id="UP000307507"/>
    </source>
</evidence>
<proteinExistence type="predicted"/>
<organism evidence="1 2">
    <name type="scientific">Flavobacterium supellecticarium</name>
    <dbReference type="NCBI Taxonomy" id="2565924"/>
    <lineage>
        <taxon>Bacteria</taxon>
        <taxon>Pseudomonadati</taxon>
        <taxon>Bacteroidota</taxon>
        <taxon>Flavobacteriia</taxon>
        <taxon>Flavobacteriales</taxon>
        <taxon>Flavobacteriaceae</taxon>
        <taxon>Flavobacterium</taxon>
    </lineage>
</organism>
<accession>A0A4S3ZVW1</accession>
<dbReference type="OrthoDB" id="1496177at2"/>
<protein>
    <submittedName>
        <fullName evidence="1">Uncharacterized protein</fullName>
    </submittedName>
</protein>
<dbReference type="EMBL" id="SSNZ01000004">
    <property type="protein sequence ID" value="THF49832.1"/>
    <property type="molecule type" value="Genomic_DNA"/>
</dbReference>
<sequence>MSIFKNIVSEWIKRKKNSDIKKVTVTSSGAFYMKSEDLFNDDAEALALLDKLDKSVKNYKSVNKNTFHILINATSRFNHFTLNCRIYIPLYL</sequence>
<dbReference type="Proteomes" id="UP000307507">
    <property type="component" value="Unassembled WGS sequence"/>
</dbReference>